<evidence type="ECO:0000259" key="2">
    <source>
        <dbReference type="Pfam" id="PF07853"/>
    </source>
</evidence>
<name>A0ABN2P328_9ACTN</name>
<keyword evidence="4" id="KW-1185">Reference proteome</keyword>
<dbReference type="Pfam" id="PF07853">
    <property type="entry name" value="DUF1648"/>
    <property type="match status" value="1"/>
</dbReference>
<keyword evidence="1" id="KW-0812">Transmembrane</keyword>
<feature type="transmembrane region" description="Helical" evidence="1">
    <location>
        <begin position="185"/>
        <end position="203"/>
    </location>
</feature>
<protein>
    <submittedName>
        <fullName evidence="3">DUF1648 domain-containing protein</fullName>
    </submittedName>
</protein>
<dbReference type="EMBL" id="BAAAMJ010000018">
    <property type="protein sequence ID" value="GAA1911150.1"/>
    <property type="molecule type" value="Genomic_DNA"/>
</dbReference>
<gene>
    <name evidence="3" type="ORF">GCM10009716_21330</name>
</gene>
<keyword evidence="1" id="KW-0472">Membrane</keyword>
<accession>A0ABN2P328</accession>
<dbReference type="Proteomes" id="UP001501303">
    <property type="component" value="Unassembled WGS sequence"/>
</dbReference>
<proteinExistence type="predicted"/>
<comment type="caution">
    <text evidence="3">The sequence shown here is derived from an EMBL/GenBank/DDBJ whole genome shotgun (WGS) entry which is preliminary data.</text>
</comment>
<reference evidence="4" key="1">
    <citation type="journal article" date="2019" name="Int. J. Syst. Evol. Microbiol.">
        <title>The Global Catalogue of Microorganisms (GCM) 10K type strain sequencing project: providing services to taxonomists for standard genome sequencing and annotation.</title>
        <authorList>
            <consortium name="The Broad Institute Genomics Platform"/>
            <consortium name="The Broad Institute Genome Sequencing Center for Infectious Disease"/>
            <person name="Wu L."/>
            <person name="Ma J."/>
        </authorList>
    </citation>
    <scope>NUCLEOTIDE SEQUENCE [LARGE SCALE GENOMIC DNA]</scope>
    <source>
        <strain evidence="4">JCM 13581</strain>
    </source>
</reference>
<keyword evidence="1" id="KW-1133">Transmembrane helix</keyword>
<feature type="transmembrane region" description="Helical" evidence="1">
    <location>
        <begin position="209"/>
        <end position="229"/>
    </location>
</feature>
<feature type="domain" description="DUF1648" evidence="2">
    <location>
        <begin position="26"/>
        <end position="69"/>
    </location>
</feature>
<evidence type="ECO:0000313" key="4">
    <source>
        <dbReference type="Proteomes" id="UP001501303"/>
    </source>
</evidence>
<feature type="transmembrane region" description="Helical" evidence="1">
    <location>
        <begin position="95"/>
        <end position="115"/>
    </location>
</feature>
<feature type="transmembrane region" description="Helical" evidence="1">
    <location>
        <begin position="127"/>
        <end position="147"/>
    </location>
</feature>
<feature type="transmembrane region" description="Helical" evidence="1">
    <location>
        <begin position="15"/>
        <end position="34"/>
    </location>
</feature>
<dbReference type="RefSeq" id="WP_344260831.1">
    <property type="nucleotide sequence ID" value="NZ_BAAAMJ010000018.1"/>
</dbReference>
<organism evidence="3 4">
    <name type="scientific">Streptomyces sodiiphilus</name>
    <dbReference type="NCBI Taxonomy" id="226217"/>
    <lineage>
        <taxon>Bacteria</taxon>
        <taxon>Bacillati</taxon>
        <taxon>Actinomycetota</taxon>
        <taxon>Actinomycetes</taxon>
        <taxon>Kitasatosporales</taxon>
        <taxon>Streptomycetaceae</taxon>
        <taxon>Streptomyces</taxon>
    </lineage>
</organism>
<evidence type="ECO:0000313" key="3">
    <source>
        <dbReference type="EMBL" id="GAA1911150.1"/>
    </source>
</evidence>
<dbReference type="InterPro" id="IPR012867">
    <property type="entry name" value="DUF1648"/>
</dbReference>
<evidence type="ECO:0000256" key="1">
    <source>
        <dbReference type="SAM" id="Phobius"/>
    </source>
</evidence>
<sequence length="325" mass="33629">MGEQMPDAGGRGRRLALLSAPYVAALVALAVFSVSRYDRLPDPMATHFGPGGGADGYLARPVALWVPVAFVVGMWLLFAWIPLRSGPGPGRRPMLALGAGVGAMLGYVFVVTVLVNTDVADAAEVALPIWHLAVSFGIAALVGLVVWRLAGPDPEPEADPAVPAPRLDLAEGEAASWSRRTGSPLLGGVAVAAVVAALVLGVVGVRAAVVPLLVAAAVTGALTGIRVTVDRHGLTVGHPLVRQPRKRVPLERIEAARTRRISALAEFGGWGYRIRPGASGLVLRSGEGLSVMLANGKEFVVTVEDSATAAALLNTLVERARRAAG</sequence>
<feature type="transmembrane region" description="Helical" evidence="1">
    <location>
        <begin position="62"/>
        <end position="83"/>
    </location>
</feature>